<evidence type="ECO:0000313" key="3">
    <source>
        <dbReference type="Proteomes" id="UP000078428"/>
    </source>
</evidence>
<name>A0A178MCV1_9PROT</name>
<organism evidence="2 3">
    <name type="scientific">Paramagnetospirillum marisnigri</name>
    <dbReference type="NCBI Taxonomy" id="1285242"/>
    <lineage>
        <taxon>Bacteria</taxon>
        <taxon>Pseudomonadati</taxon>
        <taxon>Pseudomonadota</taxon>
        <taxon>Alphaproteobacteria</taxon>
        <taxon>Rhodospirillales</taxon>
        <taxon>Magnetospirillaceae</taxon>
        <taxon>Paramagnetospirillum</taxon>
    </lineage>
</organism>
<dbReference type="OrthoDB" id="8431402at2"/>
<evidence type="ECO:0008006" key="4">
    <source>
        <dbReference type="Google" id="ProtNLM"/>
    </source>
</evidence>
<dbReference type="InterPro" id="IPR035919">
    <property type="entry name" value="EAL_sf"/>
</dbReference>
<dbReference type="STRING" id="1285242.A6A04_05560"/>
<dbReference type="Gene3D" id="3.20.20.450">
    <property type="entry name" value="EAL domain"/>
    <property type="match status" value="1"/>
</dbReference>
<protein>
    <recommendedName>
        <fullName evidence="4">EAL domain-containing protein</fullName>
    </recommendedName>
</protein>
<accession>A0A178MCV1</accession>
<evidence type="ECO:0000256" key="1">
    <source>
        <dbReference type="SAM" id="MobiDB-lite"/>
    </source>
</evidence>
<dbReference type="SUPFAM" id="SSF141868">
    <property type="entry name" value="EAL domain-like"/>
    <property type="match status" value="1"/>
</dbReference>
<dbReference type="EMBL" id="LWQT01000088">
    <property type="protein sequence ID" value="OAN46582.1"/>
    <property type="molecule type" value="Genomic_DNA"/>
</dbReference>
<reference evidence="2 3" key="1">
    <citation type="submission" date="2016-04" db="EMBL/GenBank/DDBJ databases">
        <title>Draft genome sequence of freshwater magnetotactic bacteria Magnetospirillum marisnigri SP-1 and Magnetospirillum moscoviense BB-1.</title>
        <authorList>
            <person name="Koziaeva V."/>
            <person name="Dziuba M.V."/>
            <person name="Ivanov T.M."/>
            <person name="Kuznetsov B."/>
            <person name="Grouzdev D.S."/>
        </authorList>
    </citation>
    <scope>NUCLEOTIDE SEQUENCE [LARGE SCALE GENOMIC DNA]</scope>
    <source>
        <strain evidence="2 3">SP-1</strain>
    </source>
</reference>
<gene>
    <name evidence="2" type="ORF">A6A04_05560</name>
</gene>
<dbReference type="RefSeq" id="WP_068494706.1">
    <property type="nucleotide sequence ID" value="NZ_LWQT01000088.1"/>
</dbReference>
<keyword evidence="3" id="KW-1185">Reference proteome</keyword>
<dbReference type="AlphaFoldDB" id="A0A178MCV1"/>
<proteinExistence type="predicted"/>
<feature type="region of interest" description="Disordered" evidence="1">
    <location>
        <begin position="149"/>
        <end position="174"/>
    </location>
</feature>
<dbReference type="Proteomes" id="UP000078428">
    <property type="component" value="Unassembled WGS sequence"/>
</dbReference>
<evidence type="ECO:0000313" key="2">
    <source>
        <dbReference type="EMBL" id="OAN46582.1"/>
    </source>
</evidence>
<sequence>MFNPPPAAAQPRAASQENLLLDYVHRLERHRADRKAVHVHLSGLQAVNRRDHHMRIAGNTFENLVKMMQAQVFTMGNSDLMVIYKAQAQDEVEAAVVKLRFLFSEDPLVLEEQHSGGGSGHFSTWYSLDREYEVLLTLAQKMVQDEAAKRAAKASPTAMANRGPQKPSGSPFTPELLARVENSLGQADLANLMRRQAICAMVGKAPPQPVFHELFISIADLRQTLFPSVNVNSSPWLFQQLTETLDRRVLSLLNKHDDRTLEGDISINLNVSTILTPEFLVFDDNIKAGMRGTIVLELQKVDIFADLGAYLFARDFAHDRGYRICIDGLTYHQLSFVDRERLGADLIKLVWDPSLTEEKDKKTEALRRIGVTRIILCRCDNQAAIEFGHSVGITLFQGRHIETLVQGDPRKRGLRARPRP</sequence>
<comment type="caution">
    <text evidence="2">The sequence shown here is derived from an EMBL/GenBank/DDBJ whole genome shotgun (WGS) entry which is preliminary data.</text>
</comment>